<protein>
    <submittedName>
        <fullName evidence="4">TetR family transcriptional regulator</fullName>
    </submittedName>
</protein>
<dbReference type="Proteomes" id="UP000609323">
    <property type="component" value="Unassembled WGS sequence"/>
</dbReference>
<dbReference type="InterPro" id="IPR036271">
    <property type="entry name" value="Tet_transcr_reg_TetR-rel_C_sf"/>
</dbReference>
<dbReference type="Gene3D" id="1.10.10.60">
    <property type="entry name" value="Homeodomain-like"/>
    <property type="match status" value="1"/>
</dbReference>
<keyword evidence="2" id="KW-0804">Transcription</keyword>
<sequence length="203" mass="22026">MPRAGLDEAHVLQAAAGLADSLGAEAVTLALLAKELNVRPPSLYNHIKGLPDLRIKLAVYGLQMMYTVMSQALAASRNSRNDNVTGTRTGDGAAIYAIVEAYLAFAEEHPGLYELAQRPLEPAVQTAGEPVVELMLEQMNLRGIYGDQAIHAVRGLRSILHGFVSLSQGEGFGLPYAWKESLHYTLEAFLNGLEHAFKGKEQK</sequence>
<dbReference type="EMBL" id="BMHF01000021">
    <property type="protein sequence ID" value="GGA50335.1"/>
    <property type="molecule type" value="Genomic_DNA"/>
</dbReference>
<evidence type="ECO:0000313" key="5">
    <source>
        <dbReference type="Proteomes" id="UP000609323"/>
    </source>
</evidence>
<dbReference type="Pfam" id="PF13305">
    <property type="entry name" value="TetR_C_33"/>
    <property type="match status" value="1"/>
</dbReference>
<dbReference type="RefSeq" id="WP_094094225.1">
    <property type="nucleotide sequence ID" value="NZ_BMHF01000021.1"/>
</dbReference>
<feature type="domain" description="HTH-type transcriptional regulator MT1864/Rv1816-like C-terminal" evidence="3">
    <location>
        <begin position="96"/>
        <end position="189"/>
    </location>
</feature>
<evidence type="ECO:0000313" key="4">
    <source>
        <dbReference type="EMBL" id="GGA50335.1"/>
    </source>
</evidence>
<dbReference type="SUPFAM" id="SSF48498">
    <property type="entry name" value="Tetracyclin repressor-like, C-terminal domain"/>
    <property type="match status" value="1"/>
</dbReference>
<dbReference type="Gene3D" id="1.10.357.10">
    <property type="entry name" value="Tetracycline Repressor, domain 2"/>
    <property type="match status" value="1"/>
</dbReference>
<dbReference type="InterPro" id="IPR009057">
    <property type="entry name" value="Homeodomain-like_sf"/>
</dbReference>
<keyword evidence="5" id="KW-1185">Reference proteome</keyword>
<organism evidence="4 5">
    <name type="scientific">Paenibacillus physcomitrellae</name>
    <dbReference type="NCBI Taxonomy" id="1619311"/>
    <lineage>
        <taxon>Bacteria</taxon>
        <taxon>Bacillati</taxon>
        <taxon>Bacillota</taxon>
        <taxon>Bacilli</taxon>
        <taxon>Bacillales</taxon>
        <taxon>Paenibacillaceae</taxon>
        <taxon>Paenibacillus</taxon>
    </lineage>
</organism>
<reference evidence="5" key="1">
    <citation type="journal article" date="2019" name="Int. J. Syst. Evol. Microbiol.">
        <title>The Global Catalogue of Microorganisms (GCM) 10K type strain sequencing project: providing services to taxonomists for standard genome sequencing and annotation.</title>
        <authorList>
            <consortium name="The Broad Institute Genomics Platform"/>
            <consortium name="The Broad Institute Genome Sequencing Center for Infectious Disease"/>
            <person name="Wu L."/>
            <person name="Ma J."/>
        </authorList>
    </citation>
    <scope>NUCLEOTIDE SEQUENCE [LARGE SCALE GENOMIC DNA]</scope>
    <source>
        <strain evidence="5">CGMCC 1.15044</strain>
    </source>
</reference>
<comment type="caution">
    <text evidence="4">The sequence shown here is derived from an EMBL/GenBank/DDBJ whole genome shotgun (WGS) entry which is preliminary data.</text>
</comment>
<evidence type="ECO:0000259" key="3">
    <source>
        <dbReference type="Pfam" id="PF13305"/>
    </source>
</evidence>
<keyword evidence="1" id="KW-0805">Transcription regulation</keyword>
<name>A0ABQ1GTV0_9BACL</name>
<dbReference type="InterPro" id="IPR025996">
    <property type="entry name" value="MT1864/Rv1816-like_C"/>
</dbReference>
<proteinExistence type="predicted"/>
<accession>A0ABQ1GTV0</accession>
<dbReference type="SUPFAM" id="SSF46689">
    <property type="entry name" value="Homeodomain-like"/>
    <property type="match status" value="1"/>
</dbReference>
<evidence type="ECO:0000256" key="1">
    <source>
        <dbReference type="ARBA" id="ARBA00023015"/>
    </source>
</evidence>
<evidence type="ECO:0000256" key="2">
    <source>
        <dbReference type="ARBA" id="ARBA00023163"/>
    </source>
</evidence>
<gene>
    <name evidence="4" type="ORF">GCM10010917_39450</name>
</gene>